<proteinExistence type="predicted"/>
<feature type="compositionally biased region" description="Polar residues" evidence="1">
    <location>
        <begin position="1"/>
        <end position="12"/>
    </location>
</feature>
<comment type="caution">
    <text evidence="3">The sequence shown here is derived from an EMBL/GenBank/DDBJ whole genome shotgun (WGS) entry which is preliminary data.</text>
</comment>
<accession>A0ABQ6A9C6</accession>
<organism evidence="3 4">
    <name type="scientific">Acidocella aquatica</name>
    <dbReference type="NCBI Taxonomy" id="1922313"/>
    <lineage>
        <taxon>Bacteria</taxon>
        <taxon>Pseudomonadati</taxon>
        <taxon>Pseudomonadota</taxon>
        <taxon>Alphaproteobacteria</taxon>
        <taxon>Acetobacterales</taxon>
        <taxon>Acidocellaceae</taxon>
        <taxon>Acidocella</taxon>
    </lineage>
</organism>
<dbReference type="PANTHER" id="PTHR43252:SF7">
    <property type="entry name" value="TRANSCRIPTIONAL REGULATOR YQJI"/>
    <property type="match status" value="1"/>
</dbReference>
<reference evidence="4" key="1">
    <citation type="journal article" date="2019" name="Int. J. Syst. Evol. Microbiol.">
        <title>The Global Catalogue of Microorganisms (GCM) 10K type strain sequencing project: providing services to taxonomists for standard genome sequencing and annotation.</title>
        <authorList>
            <consortium name="The Broad Institute Genomics Platform"/>
            <consortium name="The Broad Institute Genome Sequencing Center for Infectious Disease"/>
            <person name="Wu L."/>
            <person name="Ma J."/>
        </authorList>
    </citation>
    <scope>NUCLEOTIDE SEQUENCE [LARGE SCALE GENOMIC DNA]</scope>
    <source>
        <strain evidence="4">NBRC 112502</strain>
    </source>
</reference>
<keyword evidence="4" id="KW-1185">Reference proteome</keyword>
<dbReference type="PANTHER" id="PTHR43252">
    <property type="entry name" value="TRANSCRIPTIONAL REGULATOR YQJI"/>
    <property type="match status" value="1"/>
</dbReference>
<dbReference type="InterPro" id="IPR005149">
    <property type="entry name" value="Tscrpt_reg_PadR_N"/>
</dbReference>
<dbReference type="Proteomes" id="UP001156641">
    <property type="component" value="Unassembled WGS sequence"/>
</dbReference>
<evidence type="ECO:0000259" key="2">
    <source>
        <dbReference type="Pfam" id="PF03551"/>
    </source>
</evidence>
<dbReference type="InterPro" id="IPR036388">
    <property type="entry name" value="WH-like_DNA-bd_sf"/>
</dbReference>
<dbReference type="EMBL" id="BSOS01000065">
    <property type="protein sequence ID" value="GLR67207.1"/>
    <property type="molecule type" value="Genomic_DNA"/>
</dbReference>
<dbReference type="Gene3D" id="1.10.10.10">
    <property type="entry name" value="Winged helix-like DNA-binding domain superfamily/Winged helix DNA-binding domain"/>
    <property type="match status" value="1"/>
</dbReference>
<dbReference type="RefSeq" id="WP_284257936.1">
    <property type="nucleotide sequence ID" value="NZ_BSOS01000065.1"/>
</dbReference>
<evidence type="ECO:0000313" key="3">
    <source>
        <dbReference type="EMBL" id="GLR67207.1"/>
    </source>
</evidence>
<feature type="domain" description="Transcription regulator PadR N-terminal" evidence="2">
    <location>
        <begin position="63"/>
        <end position="132"/>
    </location>
</feature>
<dbReference type="Pfam" id="PF03551">
    <property type="entry name" value="PadR"/>
    <property type="match status" value="1"/>
</dbReference>
<name>A0ABQ6A9C6_9PROT</name>
<feature type="region of interest" description="Disordered" evidence="1">
    <location>
        <begin position="1"/>
        <end position="49"/>
    </location>
</feature>
<gene>
    <name evidence="3" type="ORF">GCM10010909_18880</name>
</gene>
<sequence>MRFCNQDQSNQGARCGGERRFARHPDQEGGGHGMRGGGMHGPRHGRGGRMARLLEHGDLRLLVLHLINEKPRHGYEIIKAIEDLSGGAYAPSPGVIYPTLMMLDELGQVASAAEGSRKLFSITPEGKASLAEAQPAVDSLLARIAAAQPREMAPPVIRAMENLRTALRLKLENTDRASGTIRRIADLLDGTARQIEDL</sequence>
<dbReference type="InterPro" id="IPR036390">
    <property type="entry name" value="WH_DNA-bd_sf"/>
</dbReference>
<evidence type="ECO:0000313" key="4">
    <source>
        <dbReference type="Proteomes" id="UP001156641"/>
    </source>
</evidence>
<dbReference type="SUPFAM" id="SSF46785">
    <property type="entry name" value="Winged helix' DNA-binding domain"/>
    <property type="match status" value="1"/>
</dbReference>
<feature type="compositionally biased region" description="Basic and acidic residues" evidence="1">
    <location>
        <begin position="16"/>
        <end position="29"/>
    </location>
</feature>
<protein>
    <submittedName>
        <fullName evidence="3">PadR family transcriptional regulator</fullName>
    </submittedName>
</protein>
<evidence type="ECO:0000256" key="1">
    <source>
        <dbReference type="SAM" id="MobiDB-lite"/>
    </source>
</evidence>
<feature type="compositionally biased region" description="Gly residues" evidence="1">
    <location>
        <begin position="30"/>
        <end position="40"/>
    </location>
</feature>